<dbReference type="PANTHER" id="PTHR10996:SF283">
    <property type="entry name" value="GLYOXYLATE_HYDROXYPYRUVATE REDUCTASE B"/>
    <property type="match status" value="1"/>
</dbReference>
<proteinExistence type="inferred from homology"/>
<dbReference type="EMBL" id="MHQY01000036">
    <property type="protein sequence ID" value="OHA12962.1"/>
    <property type="molecule type" value="Genomic_DNA"/>
</dbReference>
<comment type="caution">
    <text evidence="7">The sequence shown here is derived from an EMBL/GenBank/DDBJ whole genome shotgun (WGS) entry which is preliminary data.</text>
</comment>
<dbReference type="GO" id="GO:0030267">
    <property type="term" value="F:glyoxylate reductase (NADPH) activity"/>
    <property type="evidence" value="ECO:0007669"/>
    <property type="project" value="TreeGrafter"/>
</dbReference>
<dbReference type="PROSITE" id="PS00065">
    <property type="entry name" value="D_2_HYDROXYACID_DH_1"/>
    <property type="match status" value="1"/>
</dbReference>
<sequence length="327" mass="36170">MKIFITRKIPSRGIDMLKAKGWEVLISPHNRVLTKDELTQMGKGYDAVLSQLTDKIDGSVVDGWGPSASSRQAVKIIANYAVGYDNLNVKEIAERGVMMTNTPDVLTETVAEHTFALILAIAHRIAESDKFSRAGKYHGWEPELLLGTDVSRKTLGVIGLGRIGSRVAHHAVKGFDMNVMYHDLKRNDAFEKEFGAVYKEKLEDLLSEADFISIHVPLLPATRHLINSERLRLMKPTAYLVNTSRGPIVDEIALRDALKTGIIKGAAIDVWENEPNLTPGLTDLENIVITPHTASATEETRQKMGEVAAKNIIEALEGRMPPNFIKV</sequence>
<evidence type="ECO:0000259" key="6">
    <source>
        <dbReference type="Pfam" id="PF02826"/>
    </source>
</evidence>
<dbReference type="InterPro" id="IPR036291">
    <property type="entry name" value="NAD(P)-bd_dom_sf"/>
</dbReference>
<protein>
    <recommendedName>
        <fullName evidence="9">D-glycerate dehydrogenase</fullName>
    </recommendedName>
</protein>
<dbReference type="InterPro" id="IPR006140">
    <property type="entry name" value="D-isomer_DH_NAD-bd"/>
</dbReference>
<name>A0A1G2LQ37_9BACT</name>
<dbReference type="Pfam" id="PF00389">
    <property type="entry name" value="2-Hacid_dh"/>
    <property type="match status" value="1"/>
</dbReference>
<evidence type="ECO:0000256" key="3">
    <source>
        <dbReference type="ARBA" id="ARBA00023027"/>
    </source>
</evidence>
<evidence type="ECO:0000313" key="8">
    <source>
        <dbReference type="Proteomes" id="UP000177171"/>
    </source>
</evidence>
<dbReference type="InterPro" id="IPR029752">
    <property type="entry name" value="D-isomer_DH_CS1"/>
</dbReference>
<dbReference type="Proteomes" id="UP000177171">
    <property type="component" value="Unassembled WGS sequence"/>
</dbReference>
<evidence type="ECO:0000313" key="7">
    <source>
        <dbReference type="EMBL" id="OHA12962.1"/>
    </source>
</evidence>
<evidence type="ECO:0000256" key="4">
    <source>
        <dbReference type="RuleBase" id="RU003719"/>
    </source>
</evidence>
<dbReference type="SUPFAM" id="SSF52283">
    <property type="entry name" value="Formate/glycerate dehydrogenase catalytic domain-like"/>
    <property type="match status" value="1"/>
</dbReference>
<feature type="domain" description="D-isomer specific 2-hydroxyacid dehydrogenase NAD-binding" evidence="6">
    <location>
        <begin position="115"/>
        <end position="294"/>
    </location>
</feature>
<evidence type="ECO:0000259" key="5">
    <source>
        <dbReference type="Pfam" id="PF00389"/>
    </source>
</evidence>
<evidence type="ECO:0000256" key="2">
    <source>
        <dbReference type="ARBA" id="ARBA00023002"/>
    </source>
</evidence>
<dbReference type="PROSITE" id="PS00670">
    <property type="entry name" value="D_2_HYDROXYACID_DH_2"/>
    <property type="match status" value="1"/>
</dbReference>
<dbReference type="CDD" id="cd05301">
    <property type="entry name" value="GDH"/>
    <property type="match status" value="1"/>
</dbReference>
<dbReference type="SUPFAM" id="SSF51735">
    <property type="entry name" value="NAD(P)-binding Rossmann-fold domains"/>
    <property type="match status" value="1"/>
</dbReference>
<evidence type="ECO:0008006" key="9">
    <source>
        <dbReference type="Google" id="ProtNLM"/>
    </source>
</evidence>
<dbReference type="InterPro" id="IPR029753">
    <property type="entry name" value="D-isomer_DH_CS"/>
</dbReference>
<dbReference type="GO" id="GO:0005829">
    <property type="term" value="C:cytosol"/>
    <property type="evidence" value="ECO:0007669"/>
    <property type="project" value="TreeGrafter"/>
</dbReference>
<keyword evidence="2 4" id="KW-0560">Oxidoreductase</keyword>
<accession>A0A1G2LQ37</accession>
<evidence type="ECO:0000256" key="1">
    <source>
        <dbReference type="ARBA" id="ARBA00005854"/>
    </source>
</evidence>
<comment type="similarity">
    <text evidence="1 4">Belongs to the D-isomer specific 2-hydroxyacid dehydrogenase family.</text>
</comment>
<keyword evidence="3" id="KW-0520">NAD</keyword>
<dbReference type="InterPro" id="IPR006139">
    <property type="entry name" value="D-isomer_2_OHA_DH_cat_dom"/>
</dbReference>
<dbReference type="Pfam" id="PF02826">
    <property type="entry name" value="2-Hacid_dh_C"/>
    <property type="match status" value="1"/>
</dbReference>
<reference evidence="7 8" key="1">
    <citation type="journal article" date="2016" name="Nat. Commun.">
        <title>Thousands of microbial genomes shed light on interconnected biogeochemical processes in an aquifer system.</title>
        <authorList>
            <person name="Anantharaman K."/>
            <person name="Brown C.T."/>
            <person name="Hug L.A."/>
            <person name="Sharon I."/>
            <person name="Castelle C.J."/>
            <person name="Probst A.J."/>
            <person name="Thomas B.C."/>
            <person name="Singh A."/>
            <person name="Wilkins M.J."/>
            <person name="Karaoz U."/>
            <person name="Brodie E.L."/>
            <person name="Williams K.H."/>
            <person name="Hubbard S.S."/>
            <person name="Banfield J.F."/>
        </authorList>
    </citation>
    <scope>NUCLEOTIDE SEQUENCE [LARGE SCALE GENOMIC DNA]</scope>
</reference>
<organism evidence="7 8">
    <name type="scientific">Candidatus Sungbacteria bacterium RIFCSPLOWO2_12_FULL_41_11</name>
    <dbReference type="NCBI Taxonomy" id="1802286"/>
    <lineage>
        <taxon>Bacteria</taxon>
        <taxon>Candidatus Sungiibacteriota</taxon>
    </lineage>
</organism>
<gene>
    <name evidence="7" type="ORF">A3G49_00495</name>
</gene>
<feature type="domain" description="D-isomer specific 2-hydroxyacid dehydrogenase catalytic" evidence="5">
    <location>
        <begin position="3"/>
        <end position="325"/>
    </location>
</feature>
<dbReference type="FunFam" id="3.40.50.720:FF:000203">
    <property type="entry name" value="D-3-phosphoglycerate dehydrogenase (SerA)"/>
    <property type="match status" value="1"/>
</dbReference>
<dbReference type="GO" id="GO:0051287">
    <property type="term" value="F:NAD binding"/>
    <property type="evidence" value="ECO:0007669"/>
    <property type="project" value="InterPro"/>
</dbReference>
<dbReference type="AlphaFoldDB" id="A0A1G2LQ37"/>
<dbReference type="PANTHER" id="PTHR10996">
    <property type="entry name" value="2-HYDROXYACID DEHYDROGENASE-RELATED"/>
    <property type="match status" value="1"/>
</dbReference>
<dbReference type="GO" id="GO:0016618">
    <property type="term" value="F:hydroxypyruvate reductase [NAD(P)H] activity"/>
    <property type="evidence" value="ECO:0007669"/>
    <property type="project" value="TreeGrafter"/>
</dbReference>
<dbReference type="Gene3D" id="3.40.50.720">
    <property type="entry name" value="NAD(P)-binding Rossmann-like Domain"/>
    <property type="match status" value="2"/>
</dbReference>
<dbReference type="PROSITE" id="PS00671">
    <property type="entry name" value="D_2_HYDROXYACID_DH_3"/>
    <property type="match status" value="1"/>
</dbReference>
<dbReference type="InterPro" id="IPR050223">
    <property type="entry name" value="D-isomer_2-hydroxyacid_DH"/>
</dbReference>